<name>A0AB33JU40_9ACTN</name>
<evidence type="ECO:0000256" key="1">
    <source>
        <dbReference type="SAM" id="MobiDB-lite"/>
    </source>
</evidence>
<protein>
    <recommendedName>
        <fullName evidence="3">DNA-binding protein</fullName>
    </recommendedName>
</protein>
<dbReference type="AlphaFoldDB" id="A0AB33JU40"/>
<feature type="region of interest" description="Disordered" evidence="1">
    <location>
        <begin position="145"/>
        <end position="168"/>
    </location>
</feature>
<proteinExistence type="predicted"/>
<reference evidence="2" key="1">
    <citation type="submission" date="2024-07" db="EMBL/GenBank/DDBJ databases">
        <title>Complete genome sequences of cellulolytic bacteria, Kitasatospora sp. CMC57 and Streptomyces sp. CMC78, isolated from Japanese agricultural soil.</title>
        <authorList>
            <person name="Hashimoto T."/>
            <person name="Ito M."/>
            <person name="Iwamoto M."/>
            <person name="Fukahori D."/>
            <person name="Shoda T."/>
            <person name="Sakoda M."/>
            <person name="Morohoshi T."/>
            <person name="Mitsuboshi M."/>
            <person name="Nishizawa T."/>
        </authorList>
    </citation>
    <scope>NUCLEOTIDE SEQUENCE</scope>
    <source>
        <strain evidence="2">CMC57</strain>
    </source>
</reference>
<evidence type="ECO:0000313" key="2">
    <source>
        <dbReference type="EMBL" id="BFP46774.1"/>
    </source>
</evidence>
<sequence>MAVDEVLLESPTMRATVAERVEVLDRVKALAFLPDGVHVTTDAVARYFGVGEKAVYSVVADHRAELVANGYTVLSGSRLTSFKEVSGIQSRARSLALFSRRTVLNVAMLLRDSETARQVRCYLLDASSRPGARLWTTPWTGVWTTGSGTPRGRWTRRSPRWPSGRSAR</sequence>
<accession>A0AB33JU40</accession>
<evidence type="ECO:0008006" key="3">
    <source>
        <dbReference type="Google" id="ProtNLM"/>
    </source>
</evidence>
<dbReference type="EMBL" id="AP035881">
    <property type="protein sequence ID" value="BFP46774.1"/>
    <property type="molecule type" value="Genomic_DNA"/>
</dbReference>
<organism evidence="2">
    <name type="scientific">Kitasatospora sp. CMC57</name>
    <dbReference type="NCBI Taxonomy" id="3231513"/>
    <lineage>
        <taxon>Bacteria</taxon>
        <taxon>Bacillati</taxon>
        <taxon>Actinomycetota</taxon>
        <taxon>Actinomycetes</taxon>
        <taxon>Kitasatosporales</taxon>
        <taxon>Streptomycetaceae</taxon>
        <taxon>Kitasatospora</taxon>
    </lineage>
</organism>
<gene>
    <name evidence="2" type="ORF">KCMC57_31420</name>
</gene>
<dbReference type="RefSeq" id="WP_407989161.1">
    <property type="nucleotide sequence ID" value="NZ_AP035881.2"/>
</dbReference>